<evidence type="ECO:0000313" key="2">
    <source>
        <dbReference type="Proteomes" id="UP000184295"/>
    </source>
</evidence>
<protein>
    <submittedName>
        <fullName evidence="1">Uncharacterized protein</fullName>
    </submittedName>
</protein>
<organism evidence="1 2">
    <name type="scientific">Ferrithrix thermotolerans DSM 19514</name>
    <dbReference type="NCBI Taxonomy" id="1121881"/>
    <lineage>
        <taxon>Bacteria</taxon>
        <taxon>Bacillati</taxon>
        <taxon>Actinomycetota</taxon>
        <taxon>Acidimicrobiia</taxon>
        <taxon>Acidimicrobiales</taxon>
        <taxon>Acidimicrobiaceae</taxon>
        <taxon>Ferrithrix</taxon>
    </lineage>
</organism>
<gene>
    <name evidence="1" type="ORF">SAMN02745225_01709</name>
</gene>
<name>A0A1M4WKW8_9ACTN</name>
<dbReference type="InterPro" id="IPR053977">
    <property type="entry name" value="Rv2466c-like"/>
</dbReference>
<dbReference type="AlphaFoldDB" id="A0A1M4WKW8"/>
<reference evidence="2" key="1">
    <citation type="submission" date="2016-11" db="EMBL/GenBank/DDBJ databases">
        <authorList>
            <person name="Varghese N."/>
            <person name="Submissions S."/>
        </authorList>
    </citation>
    <scope>NUCLEOTIDE SEQUENCE [LARGE SCALE GENOMIC DNA]</scope>
    <source>
        <strain evidence="2">DSM 19514</strain>
    </source>
</reference>
<dbReference type="STRING" id="1121881.SAMN02745225_01709"/>
<dbReference type="Proteomes" id="UP000184295">
    <property type="component" value="Unassembled WGS sequence"/>
</dbReference>
<keyword evidence="2" id="KW-1185">Reference proteome</keyword>
<dbReference type="Pfam" id="PF22234">
    <property type="entry name" value="Rv2466c-like"/>
    <property type="match status" value="1"/>
</dbReference>
<dbReference type="Gene3D" id="3.40.30.10">
    <property type="entry name" value="Glutaredoxin"/>
    <property type="match status" value="1"/>
</dbReference>
<proteinExistence type="predicted"/>
<accession>A0A1M4WKW8</accession>
<dbReference type="EMBL" id="FQUL01000026">
    <property type="protein sequence ID" value="SHE81856.1"/>
    <property type="molecule type" value="Genomic_DNA"/>
</dbReference>
<evidence type="ECO:0000313" key="1">
    <source>
        <dbReference type="EMBL" id="SHE81856.1"/>
    </source>
</evidence>
<sequence length="158" mass="17773">MWRPFSLYFLNEGAIPEEYADALNVSLFALRVIAKLCEDARYEDIGRFYRALGEAWFEGEEQVSLDVVERCLSEVGLDGCRVHLKDESIDDLLRAMHSYAHKLAGDGTGSPVLEIADQRAIYGPILTETLSGQEALDVFDAVSTLVRTPSFSEMKRHR</sequence>